<dbReference type="GO" id="GO:0005886">
    <property type="term" value="C:plasma membrane"/>
    <property type="evidence" value="ECO:0007669"/>
    <property type="project" value="UniProtKB-SubCell"/>
</dbReference>
<evidence type="ECO:0000256" key="7">
    <source>
        <dbReference type="ARBA" id="ARBA00023170"/>
    </source>
</evidence>
<evidence type="ECO:0000256" key="4">
    <source>
        <dbReference type="ARBA" id="ARBA00022692"/>
    </source>
</evidence>
<keyword evidence="4 9" id="KW-0812">Transmembrane</keyword>
<protein>
    <submittedName>
        <fullName evidence="10">Blast:Gustatory receptor for sugar taste 64b</fullName>
    </submittedName>
</protein>
<comment type="similarity">
    <text evidence="2">Belongs to the insect chemoreceptor superfamily. Gustatory receptor (GR) family. Gr5a subfamily.</text>
</comment>
<dbReference type="InterPro" id="IPR009318">
    <property type="entry name" value="Gustatory_rcpt"/>
</dbReference>
<evidence type="ECO:0000256" key="8">
    <source>
        <dbReference type="ARBA" id="ARBA00023224"/>
    </source>
</evidence>
<dbReference type="PANTHER" id="PTHR21421:SF34">
    <property type="entry name" value="GUSTATORY RECEPTOR FOR SUGAR TASTE 61A-RELATED"/>
    <property type="match status" value="1"/>
</dbReference>
<feature type="transmembrane region" description="Helical" evidence="9">
    <location>
        <begin position="125"/>
        <end position="146"/>
    </location>
</feature>
<organism evidence="10 11">
    <name type="scientific">Drosophila guanche</name>
    <name type="common">Fruit fly</name>
    <dbReference type="NCBI Taxonomy" id="7266"/>
    <lineage>
        <taxon>Eukaryota</taxon>
        <taxon>Metazoa</taxon>
        <taxon>Ecdysozoa</taxon>
        <taxon>Arthropoda</taxon>
        <taxon>Hexapoda</taxon>
        <taxon>Insecta</taxon>
        <taxon>Pterygota</taxon>
        <taxon>Neoptera</taxon>
        <taxon>Endopterygota</taxon>
        <taxon>Diptera</taxon>
        <taxon>Brachycera</taxon>
        <taxon>Muscomorpha</taxon>
        <taxon>Ephydroidea</taxon>
        <taxon>Drosophilidae</taxon>
        <taxon>Drosophila</taxon>
        <taxon>Sophophora</taxon>
    </lineage>
</organism>
<evidence type="ECO:0000256" key="5">
    <source>
        <dbReference type="ARBA" id="ARBA00022989"/>
    </source>
</evidence>
<name>A0A3B0KMC1_DROGU</name>
<proteinExistence type="inferred from homology"/>
<reference evidence="11" key="1">
    <citation type="submission" date="2018-01" db="EMBL/GenBank/DDBJ databases">
        <authorList>
            <person name="Alioto T."/>
            <person name="Alioto T."/>
        </authorList>
    </citation>
    <scope>NUCLEOTIDE SEQUENCE [LARGE SCALE GENOMIC DNA]</scope>
</reference>
<feature type="transmembrane region" description="Helical" evidence="9">
    <location>
        <begin position="669"/>
        <end position="689"/>
    </location>
</feature>
<feature type="transmembrane region" description="Helical" evidence="9">
    <location>
        <begin position="181"/>
        <end position="203"/>
    </location>
</feature>
<feature type="transmembrane region" description="Helical" evidence="9">
    <location>
        <begin position="90"/>
        <end position="113"/>
    </location>
</feature>
<dbReference type="AlphaFoldDB" id="A0A3B0KMC1"/>
<sequence>MEGPALTAAAKRRHESLLRTLAHPTNTVPKLADDTTFEFNVIASEKLPEYAQLDLFHRAVYPFMLLAQFFAVMPLIGIRQPNPRRVRFAYKSLPMIVTVTFIAATLTLLAAMLKHLLEIGINAKNFVGLVFFGCVLLAYFVFIRLARRWPHLIRYWTRTELVFNRAPYEMPKRNLYKRVQLAGLMIIGLSIGEHAMFQISAILTYKRRIQLCSAAANVTAVTSFEDYARTNYDYAFQWLPYNPVMAALLLLINGACTFVWNYMDLFIMMVSKGLSYRFEQITARIRKLEHEEVTESTFIEIREHYVNMCELLEYVDSSMSSLILLSCVNNLYFVCYQLLNVFNKLRWPINYIYFWYSLLYLIGRTAFVFLTAADINEESKRGLGILRRVSSKSWCVEVERLIFQMTTQVVALSGKKFYFLTRRLLFGMAGTIVTYELVLLQFDEPNRRKGLLPLLPLECPSSDSLAMPQGETFHRAVSKVLFISQIYGLLPVSNLRALDVEDIRYRWLSPRIFYSALIIAMNICEFGAVLNYVGQVAINFHNSSTLSLYVVCLLEHFFFWRLAVQWPSIMRTWHSVEQLFLRVPYRFYGEYRMKRRIYIVFSVVMLSALAEHCLLLTNSFHLSNMERTQCKINVTYLESIYRWERPHLYIILPYHMWMLPFLEWINETIAYPRSFTDCFIMCIGIGLAARFHQLYRRIAAVHRKVMPAVFWTEVREHYLALKRLVRLLDAAIAPLVLLAFGNNMSFICFQLFNSFKNIGVDFMVMLAFWYSLVFAVVRTLLTIFVASSINDIERKIVTALRDVPSRAWSIEVQRFSEQLGHDMTALSGSGFFYLTRSLVLAMGTTIITYELMISDVINQGGIRQKTQYCREF</sequence>
<evidence type="ECO:0000256" key="2">
    <source>
        <dbReference type="ARBA" id="ARBA00005327"/>
    </source>
</evidence>
<dbReference type="OMA" id="IAMNICE"/>
<evidence type="ECO:0000256" key="3">
    <source>
        <dbReference type="ARBA" id="ARBA00022475"/>
    </source>
</evidence>
<dbReference type="Proteomes" id="UP000268350">
    <property type="component" value="Unassembled WGS sequence"/>
</dbReference>
<dbReference type="Pfam" id="PF06151">
    <property type="entry name" value="Trehalose_recp"/>
    <property type="match status" value="2"/>
</dbReference>
<accession>A0A3B0KMC1</accession>
<dbReference type="PANTHER" id="PTHR21421">
    <property type="entry name" value="GUSTATORY RECEPTOR"/>
    <property type="match status" value="1"/>
</dbReference>
<feature type="transmembrane region" description="Helical" evidence="9">
    <location>
        <begin position="424"/>
        <end position="442"/>
    </location>
</feature>
<feature type="transmembrane region" description="Helical" evidence="9">
    <location>
        <begin position="727"/>
        <end position="752"/>
    </location>
</feature>
<keyword evidence="5 9" id="KW-1133">Transmembrane helix</keyword>
<keyword evidence="7 10" id="KW-0675">Receptor</keyword>
<feature type="transmembrane region" description="Helical" evidence="9">
    <location>
        <begin position="351"/>
        <end position="373"/>
    </location>
</feature>
<gene>
    <name evidence="10" type="ORF">DGUA_6G014808</name>
</gene>
<evidence type="ECO:0000313" key="11">
    <source>
        <dbReference type="Proteomes" id="UP000268350"/>
    </source>
</evidence>
<evidence type="ECO:0000256" key="9">
    <source>
        <dbReference type="SAM" id="Phobius"/>
    </source>
</evidence>
<comment type="subcellular location">
    <subcellularLocation>
        <location evidence="1">Cell membrane</location>
        <topology evidence="1">Multi-pass membrane protein</topology>
    </subcellularLocation>
</comment>
<feature type="transmembrane region" description="Helical" evidence="9">
    <location>
        <begin position="597"/>
        <end position="617"/>
    </location>
</feature>
<evidence type="ECO:0000256" key="6">
    <source>
        <dbReference type="ARBA" id="ARBA00023136"/>
    </source>
</evidence>
<dbReference type="STRING" id="7266.A0A3B0KMC1"/>
<keyword evidence="8" id="KW-0807">Transducer</keyword>
<evidence type="ECO:0000313" key="10">
    <source>
        <dbReference type="EMBL" id="SPP84948.1"/>
    </source>
</evidence>
<keyword evidence="6 9" id="KW-0472">Membrane</keyword>
<keyword evidence="3" id="KW-1003">Cell membrane</keyword>
<feature type="transmembrane region" description="Helical" evidence="9">
    <location>
        <begin position="512"/>
        <end position="534"/>
    </location>
</feature>
<dbReference type="GO" id="GO:0033041">
    <property type="term" value="F:sweet taste receptor activity"/>
    <property type="evidence" value="ECO:0007669"/>
    <property type="project" value="TreeGrafter"/>
</dbReference>
<evidence type="ECO:0000256" key="1">
    <source>
        <dbReference type="ARBA" id="ARBA00004651"/>
    </source>
</evidence>
<feature type="transmembrane region" description="Helical" evidence="9">
    <location>
        <begin position="59"/>
        <end position="78"/>
    </location>
</feature>
<keyword evidence="11" id="KW-1185">Reference proteome</keyword>
<feature type="transmembrane region" description="Helical" evidence="9">
    <location>
        <begin position="244"/>
        <end position="263"/>
    </location>
</feature>
<dbReference type="GO" id="GO:0007165">
    <property type="term" value="P:signal transduction"/>
    <property type="evidence" value="ECO:0007669"/>
    <property type="project" value="UniProtKB-KW"/>
</dbReference>
<dbReference type="OrthoDB" id="5800391at2759"/>
<feature type="transmembrane region" description="Helical" evidence="9">
    <location>
        <begin position="546"/>
        <end position="564"/>
    </location>
</feature>
<feature type="transmembrane region" description="Helical" evidence="9">
    <location>
        <begin position="764"/>
        <end position="786"/>
    </location>
</feature>
<dbReference type="EMBL" id="OUUW01000009">
    <property type="protein sequence ID" value="SPP84948.1"/>
    <property type="molecule type" value="Genomic_DNA"/>
</dbReference>